<dbReference type="Proteomes" id="UP000789901">
    <property type="component" value="Unassembled WGS sequence"/>
</dbReference>
<reference evidence="1 2" key="1">
    <citation type="submission" date="2021-06" db="EMBL/GenBank/DDBJ databases">
        <authorList>
            <person name="Kallberg Y."/>
            <person name="Tangrot J."/>
            <person name="Rosling A."/>
        </authorList>
    </citation>
    <scope>NUCLEOTIDE SEQUENCE [LARGE SCALE GENOMIC DNA]</scope>
    <source>
        <strain evidence="1 2">120-4 pot B 10/14</strain>
    </source>
</reference>
<dbReference type="Gene3D" id="3.30.420.10">
    <property type="entry name" value="Ribonuclease H-like superfamily/Ribonuclease H"/>
    <property type="match status" value="1"/>
</dbReference>
<sequence>MYKARIVNDNWLPIELPKLKYIWKNNLTCLTIFKAKSLYLEISNLILDWERKDDARALNLVFNKLFNTRIASSLEKLNLFYLNQLIDSNNQCLLSWPEIKFRSGGMTRGRKPKWFNLLEEKVIEKAEERTIKLEWISRQPNQFASSILLLEITNNKRKKEWILSEKGLKDNPEECNQDPPENEQGFKELRSLKSPEKELILQAELSDIAVMGVVVVQVNKKEEVSLKEVLAHTTGWLSSTRAELLAIWIATLISLSKTEVVVKTNSTVSIMNIKLSIHIAMARQWLNRRI</sequence>
<dbReference type="InterPro" id="IPR036397">
    <property type="entry name" value="RNaseH_sf"/>
</dbReference>
<comment type="caution">
    <text evidence="1">The sequence shown here is derived from an EMBL/GenBank/DDBJ whole genome shotgun (WGS) entry which is preliminary data.</text>
</comment>
<name>A0ABN7VS91_GIGMA</name>
<accession>A0ABN7VS91</accession>
<proteinExistence type="predicted"/>
<protein>
    <submittedName>
        <fullName evidence="1">24522_t:CDS:1</fullName>
    </submittedName>
</protein>
<gene>
    <name evidence="1" type="ORF">GMARGA_LOCUS22101</name>
</gene>
<evidence type="ECO:0000313" key="2">
    <source>
        <dbReference type="Proteomes" id="UP000789901"/>
    </source>
</evidence>
<evidence type="ECO:0000313" key="1">
    <source>
        <dbReference type="EMBL" id="CAG8795998.1"/>
    </source>
</evidence>
<organism evidence="1 2">
    <name type="scientific">Gigaspora margarita</name>
    <dbReference type="NCBI Taxonomy" id="4874"/>
    <lineage>
        <taxon>Eukaryota</taxon>
        <taxon>Fungi</taxon>
        <taxon>Fungi incertae sedis</taxon>
        <taxon>Mucoromycota</taxon>
        <taxon>Glomeromycotina</taxon>
        <taxon>Glomeromycetes</taxon>
        <taxon>Diversisporales</taxon>
        <taxon>Gigasporaceae</taxon>
        <taxon>Gigaspora</taxon>
    </lineage>
</organism>
<keyword evidence="2" id="KW-1185">Reference proteome</keyword>
<dbReference type="EMBL" id="CAJVQB010021015">
    <property type="protein sequence ID" value="CAG8795998.1"/>
    <property type="molecule type" value="Genomic_DNA"/>
</dbReference>